<dbReference type="AlphaFoldDB" id="A0A564FYR2"/>
<evidence type="ECO:0000313" key="2">
    <source>
        <dbReference type="EMBL" id="VUF12868.1"/>
    </source>
</evidence>
<evidence type="ECO:0008006" key="5">
    <source>
        <dbReference type="Google" id="ProtNLM"/>
    </source>
</evidence>
<evidence type="ECO:0000313" key="4">
    <source>
        <dbReference type="Proteomes" id="UP001055303"/>
    </source>
</evidence>
<dbReference type="EMBL" id="BPQI01000153">
    <property type="protein sequence ID" value="GJD58518.1"/>
    <property type="molecule type" value="Genomic_DNA"/>
</dbReference>
<protein>
    <recommendedName>
        <fullName evidence="5">DUF3572 domain-containing protein</fullName>
    </recommendedName>
</protein>
<accession>A0A564FYR2</accession>
<evidence type="ECO:0000313" key="3">
    <source>
        <dbReference type="Proteomes" id="UP000401717"/>
    </source>
</evidence>
<dbReference type="Pfam" id="PF12096">
    <property type="entry name" value="DUF3572"/>
    <property type="match status" value="1"/>
</dbReference>
<dbReference type="RefSeq" id="WP_342353839.1">
    <property type="nucleotide sequence ID" value="NZ_CABFVH010000014.1"/>
</dbReference>
<dbReference type="InterPro" id="IPR021955">
    <property type="entry name" value="DUF3572"/>
</dbReference>
<reference evidence="2 3" key="1">
    <citation type="submission" date="2019-06" db="EMBL/GenBank/DDBJ databases">
        <authorList>
            <person name="Rodrigo-Torres L."/>
            <person name="Arahal R. D."/>
            <person name="Lucena T."/>
        </authorList>
    </citation>
    <scope>NUCLEOTIDE SEQUENCE [LARGE SCALE GENOMIC DNA]</scope>
    <source>
        <strain evidence="2 3">SW08-7</strain>
    </source>
</reference>
<sequence>MLMKHKPLQEDESIDALALDVLLWMAQDPDRLMPFLGATGLAPGDLRAGMNDPTVLGAVLDHVMADEPVLLACAEAIGVKPERIAAAWRRRVPPDYEAP</sequence>
<evidence type="ECO:0000313" key="1">
    <source>
        <dbReference type="EMBL" id="GJD58518.1"/>
    </source>
</evidence>
<keyword evidence="4" id="KW-1185">Reference proteome</keyword>
<reference evidence="1" key="2">
    <citation type="journal article" date="2021" name="Front. Microbiol.">
        <title>Comprehensive Comparative Genomics and Phenotyping of Methylobacterium Species.</title>
        <authorList>
            <person name="Alessa O."/>
            <person name="Ogura Y."/>
            <person name="Fujitani Y."/>
            <person name="Takami H."/>
            <person name="Hayashi T."/>
            <person name="Sahin N."/>
            <person name="Tani A."/>
        </authorList>
    </citation>
    <scope>NUCLEOTIDE SEQUENCE</scope>
    <source>
        <strain evidence="1">DSM 22415</strain>
    </source>
</reference>
<dbReference type="Proteomes" id="UP000401717">
    <property type="component" value="Unassembled WGS sequence"/>
</dbReference>
<name>A0A564FYR2_9HYPH</name>
<proteinExistence type="predicted"/>
<dbReference type="EMBL" id="CABFVH010000014">
    <property type="protein sequence ID" value="VUF12868.1"/>
    <property type="molecule type" value="Genomic_DNA"/>
</dbReference>
<gene>
    <name evidence="1" type="ORF">IFDJLNFL_4439</name>
    <name evidence="2" type="ORF">MTDSW087_02563</name>
</gene>
<reference evidence="1" key="3">
    <citation type="submission" date="2021-08" db="EMBL/GenBank/DDBJ databases">
        <authorList>
            <person name="Tani A."/>
            <person name="Ola A."/>
            <person name="Ogura Y."/>
            <person name="Katsura K."/>
            <person name="Hayashi T."/>
        </authorList>
    </citation>
    <scope>NUCLEOTIDE SEQUENCE</scope>
    <source>
        <strain evidence="1">DSM 22415</strain>
    </source>
</reference>
<dbReference type="Proteomes" id="UP001055303">
    <property type="component" value="Unassembled WGS sequence"/>
</dbReference>
<organism evidence="2 3">
    <name type="scientific">Methylobacterium dankookense</name>
    <dbReference type="NCBI Taxonomy" id="560405"/>
    <lineage>
        <taxon>Bacteria</taxon>
        <taxon>Pseudomonadati</taxon>
        <taxon>Pseudomonadota</taxon>
        <taxon>Alphaproteobacteria</taxon>
        <taxon>Hyphomicrobiales</taxon>
        <taxon>Methylobacteriaceae</taxon>
        <taxon>Methylobacterium</taxon>
    </lineage>
</organism>